<keyword evidence="3" id="KW-0804">Transcription</keyword>
<dbReference type="Gene3D" id="3.30.450.20">
    <property type="entry name" value="PAS domain"/>
    <property type="match status" value="1"/>
</dbReference>
<gene>
    <name evidence="5" type="ORF">LV89_02610</name>
</gene>
<dbReference type="Pfam" id="PF00196">
    <property type="entry name" value="GerE"/>
    <property type="match status" value="1"/>
</dbReference>
<dbReference type="PANTHER" id="PTHR44688">
    <property type="entry name" value="DNA-BINDING TRANSCRIPTIONAL ACTIVATOR DEVR_DOSR"/>
    <property type="match status" value="1"/>
</dbReference>
<keyword evidence="6" id="KW-1185">Reference proteome</keyword>
<dbReference type="OrthoDB" id="1727128at2"/>
<dbReference type="PROSITE" id="PS00622">
    <property type="entry name" value="HTH_LUXR_1"/>
    <property type="match status" value="1"/>
</dbReference>
<protein>
    <submittedName>
        <fullName evidence="5">Regulatory LuxR family protein</fullName>
    </submittedName>
</protein>
<dbReference type="EMBL" id="QGGO01000013">
    <property type="protein sequence ID" value="PWK26130.1"/>
    <property type="molecule type" value="Genomic_DNA"/>
</dbReference>
<dbReference type="RefSeq" id="WP_109743339.1">
    <property type="nucleotide sequence ID" value="NZ_QGGO01000013.1"/>
</dbReference>
<sequence length="260" mass="30203">MSNQFENILNQAKTVWTEFAKENSEKPEESLYNKESLDLLSKNSHTVIAIIGLKSYKKLYISSNVKEMFGYTAEDNPTLGVLVYVQMMTFDHALFPITAGRWYLKCLKDTSFEDKENQKIAFVGAKMRTKRGKVVRTFIQTTHLDEDKNRNPIHVVNTIQNITHLMKDDFWWMRYTYGENFSKVKYYDSLTKKTYESDILSDREKDILRLIQEGQDSNEIAETLFLSLATVHTHRRNMLARTGMKDITALLQVAISVGMI</sequence>
<evidence type="ECO:0000256" key="3">
    <source>
        <dbReference type="ARBA" id="ARBA00023163"/>
    </source>
</evidence>
<evidence type="ECO:0000256" key="1">
    <source>
        <dbReference type="ARBA" id="ARBA00023015"/>
    </source>
</evidence>
<accession>A0A316ESK6</accession>
<organism evidence="5 6">
    <name type="scientific">Arcicella aurantiaca</name>
    <dbReference type="NCBI Taxonomy" id="591202"/>
    <lineage>
        <taxon>Bacteria</taxon>
        <taxon>Pseudomonadati</taxon>
        <taxon>Bacteroidota</taxon>
        <taxon>Cytophagia</taxon>
        <taxon>Cytophagales</taxon>
        <taxon>Flectobacillaceae</taxon>
        <taxon>Arcicella</taxon>
    </lineage>
</organism>
<dbReference type="GO" id="GO:0003677">
    <property type="term" value="F:DNA binding"/>
    <property type="evidence" value="ECO:0007669"/>
    <property type="project" value="UniProtKB-KW"/>
</dbReference>
<dbReference type="Proteomes" id="UP000245489">
    <property type="component" value="Unassembled WGS sequence"/>
</dbReference>
<dbReference type="SMART" id="SM00421">
    <property type="entry name" value="HTH_LUXR"/>
    <property type="match status" value="1"/>
</dbReference>
<proteinExistence type="predicted"/>
<keyword evidence="1" id="KW-0805">Transcription regulation</keyword>
<dbReference type="InterPro" id="IPR036388">
    <property type="entry name" value="WH-like_DNA-bd_sf"/>
</dbReference>
<dbReference type="SUPFAM" id="SSF46894">
    <property type="entry name" value="C-terminal effector domain of the bipartite response regulators"/>
    <property type="match status" value="1"/>
</dbReference>
<comment type="caution">
    <text evidence="5">The sequence shown here is derived from an EMBL/GenBank/DDBJ whole genome shotgun (WGS) entry which is preliminary data.</text>
</comment>
<dbReference type="AlphaFoldDB" id="A0A316ESK6"/>
<feature type="domain" description="HTH luxR-type" evidence="4">
    <location>
        <begin position="193"/>
        <end position="258"/>
    </location>
</feature>
<evidence type="ECO:0000256" key="2">
    <source>
        <dbReference type="ARBA" id="ARBA00023125"/>
    </source>
</evidence>
<keyword evidence="2" id="KW-0238">DNA-binding</keyword>
<dbReference type="InterPro" id="IPR000792">
    <property type="entry name" value="Tscrpt_reg_LuxR_C"/>
</dbReference>
<name>A0A316ESK6_9BACT</name>
<dbReference type="CDD" id="cd06170">
    <property type="entry name" value="LuxR_C_like"/>
    <property type="match status" value="1"/>
</dbReference>
<evidence type="ECO:0000259" key="4">
    <source>
        <dbReference type="PROSITE" id="PS50043"/>
    </source>
</evidence>
<dbReference type="PANTHER" id="PTHR44688:SF16">
    <property type="entry name" value="DNA-BINDING TRANSCRIPTIONAL ACTIVATOR DEVR_DOSR"/>
    <property type="match status" value="1"/>
</dbReference>
<evidence type="ECO:0000313" key="6">
    <source>
        <dbReference type="Proteomes" id="UP000245489"/>
    </source>
</evidence>
<dbReference type="PRINTS" id="PR00038">
    <property type="entry name" value="HTHLUXR"/>
</dbReference>
<dbReference type="PROSITE" id="PS50043">
    <property type="entry name" value="HTH_LUXR_2"/>
    <property type="match status" value="1"/>
</dbReference>
<dbReference type="InterPro" id="IPR016032">
    <property type="entry name" value="Sig_transdc_resp-reg_C-effctor"/>
</dbReference>
<evidence type="ECO:0000313" key="5">
    <source>
        <dbReference type="EMBL" id="PWK26130.1"/>
    </source>
</evidence>
<reference evidence="5 6" key="1">
    <citation type="submission" date="2018-05" db="EMBL/GenBank/DDBJ databases">
        <title>Genomic Encyclopedia of Archaeal and Bacterial Type Strains, Phase II (KMG-II): from individual species to whole genera.</title>
        <authorList>
            <person name="Goeker M."/>
        </authorList>
    </citation>
    <scope>NUCLEOTIDE SEQUENCE [LARGE SCALE GENOMIC DNA]</scope>
    <source>
        <strain evidence="5 6">DSM 22214</strain>
    </source>
</reference>
<dbReference type="GO" id="GO:0006355">
    <property type="term" value="P:regulation of DNA-templated transcription"/>
    <property type="evidence" value="ECO:0007669"/>
    <property type="project" value="InterPro"/>
</dbReference>
<dbReference type="Gene3D" id="1.10.10.10">
    <property type="entry name" value="Winged helix-like DNA-binding domain superfamily/Winged helix DNA-binding domain"/>
    <property type="match status" value="1"/>
</dbReference>